<name>A0A229TC42_9PSEU</name>
<organism evidence="1 2">
    <name type="scientific">Amycolatopsis vastitatis</name>
    <dbReference type="NCBI Taxonomy" id="1905142"/>
    <lineage>
        <taxon>Bacteria</taxon>
        <taxon>Bacillati</taxon>
        <taxon>Actinomycetota</taxon>
        <taxon>Actinomycetes</taxon>
        <taxon>Pseudonocardiales</taxon>
        <taxon>Pseudonocardiaceae</taxon>
        <taxon>Amycolatopsis</taxon>
    </lineage>
</organism>
<evidence type="ECO:0000313" key="2">
    <source>
        <dbReference type="Proteomes" id="UP000215199"/>
    </source>
</evidence>
<proteinExistence type="predicted"/>
<dbReference type="Proteomes" id="UP000215199">
    <property type="component" value="Unassembled WGS sequence"/>
</dbReference>
<protein>
    <submittedName>
        <fullName evidence="1">Uncharacterized protein</fullName>
    </submittedName>
</protein>
<dbReference type="AlphaFoldDB" id="A0A229TC42"/>
<evidence type="ECO:0000313" key="1">
    <source>
        <dbReference type="EMBL" id="OXM68501.1"/>
    </source>
</evidence>
<dbReference type="OrthoDB" id="3765661at2"/>
<comment type="caution">
    <text evidence="1">The sequence shown here is derived from an EMBL/GenBank/DDBJ whole genome shotgun (WGS) entry which is preliminary data.</text>
</comment>
<accession>A0A229TC42</accession>
<keyword evidence="2" id="KW-1185">Reference proteome</keyword>
<gene>
    <name evidence="1" type="ORF">CF165_13420</name>
</gene>
<sequence>MLGADPEFRSAHRFADAFRTDSAKALAPSQISRWENAHTAVDEAAVARYETLLQLPRYHLTAVHEASSRFFGHTPVRRSPSTDGPRDLHDLLDRACGAAMTGPDWRRLTRLISDRPGLVLHPLHLWETIAHHLLTELAVAEGDAWLVRQEAMSVLLEHPAGTDPATAVCIAMADARDSPVVIDPISLLDNSRSPTAARYVIEQVRQPRSWPAWEGALLAAAAKARRGHFTPAQLADLAAATSDPAAASAHPTIAPLVEDVRAVLAHDVRRPVAPEKAAVCRRLGLTAQAGAAADVHEEDTLFAELIRESLFDHNPDRRLYTGFLIAATPYRQPLAKAIADELSRSRGQDRALFVERGLRLVSRLRAPQHRVFVRSLLLDATLSPRARHAAAWASVHSTGRLDEPTWRSIVECQLNLCTARPSPLDEDIVRGLVYSIGTDSHHRLLRHLCTDARLSTSARRLAGWWDEHPRPLTDPPSQ</sequence>
<reference evidence="2" key="1">
    <citation type="submission" date="2017-07" db="EMBL/GenBank/DDBJ databases">
        <title>Comparative genome mining reveals phylogenetic distribution patterns of secondary metabolites in Amycolatopsis.</title>
        <authorList>
            <person name="Adamek M."/>
            <person name="Alanjary M."/>
            <person name="Sales-Ortells H."/>
            <person name="Goodfellow M."/>
            <person name="Bull A.T."/>
            <person name="Kalinowski J."/>
            <person name="Ziemert N."/>
        </authorList>
    </citation>
    <scope>NUCLEOTIDE SEQUENCE [LARGE SCALE GENOMIC DNA]</scope>
    <source>
        <strain evidence="2">H5</strain>
    </source>
</reference>
<dbReference type="RefSeq" id="WP_093947823.1">
    <property type="nucleotide sequence ID" value="NZ_NMUL01000010.1"/>
</dbReference>
<dbReference type="EMBL" id="NMUL01000010">
    <property type="protein sequence ID" value="OXM68501.1"/>
    <property type="molecule type" value="Genomic_DNA"/>
</dbReference>